<protein>
    <recommendedName>
        <fullName evidence="4">DUF3016 domain-containing protein</fullName>
    </recommendedName>
</protein>
<comment type="caution">
    <text evidence="2">The sequence shown here is derived from an EMBL/GenBank/DDBJ whole genome shotgun (WGS) entry which is preliminary data.</text>
</comment>
<dbReference type="Proteomes" id="UP000255207">
    <property type="component" value="Unassembled WGS sequence"/>
</dbReference>
<accession>A0A370L240</accession>
<sequence length="163" mass="16959">MTTRRAFLAASLAAPALALSAYAATAQPVAIGGIRVDTSRLVPAWGAHAAWVKTALERELATAFGPALQRGGPLLYVTVRAINLSSYAAAGGGKGGGSAGNFDTFDSETLLLGKGDRAIAKYPILSTVDAGSAGAWYLPDIDQRRLDQLVRNNAAWIKRYVAG</sequence>
<feature type="chain" id="PRO_5030068280" description="DUF3016 domain-containing protein" evidence="1">
    <location>
        <begin position="24"/>
        <end position="163"/>
    </location>
</feature>
<reference evidence="3" key="1">
    <citation type="submission" date="2018-07" db="EMBL/GenBank/DDBJ databases">
        <authorList>
            <person name="Safronova V.I."/>
            <person name="Chirak E.R."/>
            <person name="Sazanova A.L."/>
        </authorList>
    </citation>
    <scope>NUCLEOTIDE SEQUENCE [LARGE SCALE GENOMIC DNA]</scope>
    <source>
        <strain evidence="3">RCAM04685</strain>
    </source>
</reference>
<organism evidence="2 3">
    <name type="scientific">Bosea caraganae</name>
    <dbReference type="NCBI Taxonomy" id="2763117"/>
    <lineage>
        <taxon>Bacteria</taxon>
        <taxon>Pseudomonadati</taxon>
        <taxon>Pseudomonadota</taxon>
        <taxon>Alphaproteobacteria</taxon>
        <taxon>Hyphomicrobiales</taxon>
        <taxon>Boseaceae</taxon>
        <taxon>Bosea</taxon>
    </lineage>
</organism>
<dbReference type="RefSeq" id="WP_114831484.1">
    <property type="nucleotide sequence ID" value="NZ_QQTO01000016.1"/>
</dbReference>
<dbReference type="OrthoDB" id="8159918at2"/>
<name>A0A370L240_9HYPH</name>
<dbReference type="InterPro" id="IPR006311">
    <property type="entry name" value="TAT_signal"/>
</dbReference>
<keyword evidence="3" id="KW-1185">Reference proteome</keyword>
<dbReference type="AlphaFoldDB" id="A0A370L240"/>
<dbReference type="PROSITE" id="PS51318">
    <property type="entry name" value="TAT"/>
    <property type="match status" value="1"/>
</dbReference>
<keyword evidence="1" id="KW-0732">Signal</keyword>
<feature type="signal peptide" evidence="1">
    <location>
        <begin position="1"/>
        <end position="23"/>
    </location>
</feature>
<dbReference type="EMBL" id="QQTP01000014">
    <property type="protein sequence ID" value="RDJ21030.1"/>
    <property type="molecule type" value="Genomic_DNA"/>
</dbReference>
<evidence type="ECO:0000313" key="3">
    <source>
        <dbReference type="Proteomes" id="UP000255207"/>
    </source>
</evidence>
<gene>
    <name evidence="2" type="ORF">DWE98_22130</name>
</gene>
<proteinExistence type="predicted"/>
<evidence type="ECO:0000256" key="1">
    <source>
        <dbReference type="SAM" id="SignalP"/>
    </source>
</evidence>
<evidence type="ECO:0008006" key="4">
    <source>
        <dbReference type="Google" id="ProtNLM"/>
    </source>
</evidence>
<evidence type="ECO:0000313" key="2">
    <source>
        <dbReference type="EMBL" id="RDJ21030.1"/>
    </source>
</evidence>